<feature type="domain" description="HTH araC/xylS-type" evidence="5">
    <location>
        <begin position="617"/>
        <end position="674"/>
    </location>
</feature>
<organism evidence="6 7">
    <name type="scientific">Faecalicatena contorta</name>
    <dbReference type="NCBI Taxonomy" id="39482"/>
    <lineage>
        <taxon>Bacteria</taxon>
        <taxon>Bacillati</taxon>
        <taxon>Bacillota</taxon>
        <taxon>Clostridia</taxon>
        <taxon>Lachnospirales</taxon>
        <taxon>Lachnospiraceae</taxon>
        <taxon>Faecalicatena</taxon>
    </lineage>
</organism>
<evidence type="ECO:0000259" key="5">
    <source>
        <dbReference type="PROSITE" id="PS01124"/>
    </source>
</evidence>
<dbReference type="Pfam" id="PF02518">
    <property type="entry name" value="HATPase_c"/>
    <property type="match status" value="1"/>
</dbReference>
<evidence type="ECO:0000256" key="1">
    <source>
        <dbReference type="ARBA" id="ARBA00023015"/>
    </source>
</evidence>
<keyword evidence="6" id="KW-0808">Transferase</keyword>
<keyword evidence="4" id="KW-0472">Membrane</keyword>
<dbReference type="SUPFAM" id="SSF55874">
    <property type="entry name" value="ATPase domain of HSP90 chaperone/DNA topoisomerase II/histidine kinase"/>
    <property type="match status" value="1"/>
</dbReference>
<dbReference type="SMART" id="SM00342">
    <property type="entry name" value="HTH_ARAC"/>
    <property type="match status" value="1"/>
</dbReference>
<dbReference type="InterPro" id="IPR010559">
    <property type="entry name" value="Sig_transdc_His_kin_internal"/>
</dbReference>
<protein>
    <submittedName>
        <fullName evidence="6">Probable sensor-like histidine kinase YehU</fullName>
        <ecNumber evidence="6">2.7.13.3</ecNumber>
    </submittedName>
</protein>
<dbReference type="Gene3D" id="3.30.565.10">
    <property type="entry name" value="Histidine kinase-like ATPase, C-terminal domain"/>
    <property type="match status" value="1"/>
</dbReference>
<dbReference type="GO" id="GO:0043565">
    <property type="term" value="F:sequence-specific DNA binding"/>
    <property type="evidence" value="ECO:0007669"/>
    <property type="project" value="InterPro"/>
</dbReference>
<dbReference type="GO" id="GO:0003700">
    <property type="term" value="F:DNA-binding transcription factor activity"/>
    <property type="evidence" value="ECO:0007669"/>
    <property type="project" value="InterPro"/>
</dbReference>
<keyword evidence="4" id="KW-0812">Transmembrane</keyword>
<dbReference type="InterPro" id="IPR050640">
    <property type="entry name" value="Bact_2-comp_sensor_kinase"/>
</dbReference>
<proteinExistence type="predicted"/>
<dbReference type="OrthoDB" id="9809348at2"/>
<dbReference type="SUPFAM" id="SSF46689">
    <property type="entry name" value="Homeodomain-like"/>
    <property type="match status" value="1"/>
</dbReference>
<keyword evidence="3" id="KW-0804">Transcription</keyword>
<dbReference type="STRING" id="39482.ERS852491_02454"/>
<evidence type="ECO:0000256" key="3">
    <source>
        <dbReference type="ARBA" id="ARBA00023163"/>
    </source>
</evidence>
<evidence type="ECO:0000313" key="6">
    <source>
        <dbReference type="EMBL" id="CUO51799.1"/>
    </source>
</evidence>
<keyword evidence="1" id="KW-0805">Transcription regulation</keyword>
<dbReference type="InterPro" id="IPR018060">
    <property type="entry name" value="HTH_AraC"/>
</dbReference>
<dbReference type="PROSITE" id="PS01124">
    <property type="entry name" value="HTH_ARAC_FAMILY_2"/>
    <property type="match status" value="1"/>
</dbReference>
<dbReference type="InterPro" id="IPR036890">
    <property type="entry name" value="HATPase_C_sf"/>
</dbReference>
<dbReference type="AlphaFoldDB" id="A0A174FT54"/>
<feature type="transmembrane region" description="Helical" evidence="4">
    <location>
        <begin position="21"/>
        <end position="41"/>
    </location>
</feature>
<accession>A0A174FT54</accession>
<dbReference type="EC" id="2.7.13.3" evidence="6"/>
<reference evidence="6 7" key="1">
    <citation type="submission" date="2015-09" db="EMBL/GenBank/DDBJ databases">
        <authorList>
            <consortium name="Pathogen Informatics"/>
        </authorList>
    </citation>
    <scope>NUCLEOTIDE SEQUENCE [LARGE SCALE GENOMIC DNA]</scope>
    <source>
        <strain evidence="6 7">2789STDY5834876</strain>
    </source>
</reference>
<dbReference type="Proteomes" id="UP000095544">
    <property type="component" value="Unassembled WGS sequence"/>
</dbReference>
<dbReference type="RefSeq" id="WP_055153330.1">
    <property type="nucleotide sequence ID" value="NZ_CYZU01000021.1"/>
</dbReference>
<keyword evidence="2" id="KW-0238">DNA-binding</keyword>
<evidence type="ECO:0000313" key="7">
    <source>
        <dbReference type="Proteomes" id="UP000095544"/>
    </source>
</evidence>
<dbReference type="CDD" id="cd18774">
    <property type="entry name" value="PDC2_HK_sensor"/>
    <property type="match status" value="1"/>
</dbReference>
<dbReference type="InterPro" id="IPR020449">
    <property type="entry name" value="Tscrpt_reg_AraC-type_HTH"/>
</dbReference>
<name>A0A174FT54_9FIRM</name>
<keyword evidence="6" id="KW-0418">Kinase</keyword>
<evidence type="ECO:0000256" key="4">
    <source>
        <dbReference type="SAM" id="Phobius"/>
    </source>
</evidence>
<dbReference type="Pfam" id="PF06580">
    <property type="entry name" value="His_kinase"/>
    <property type="match status" value="1"/>
</dbReference>
<gene>
    <name evidence="6" type="primary">yehU_11</name>
    <name evidence="6" type="ORF">ERS852491_02454</name>
</gene>
<dbReference type="Gene3D" id="6.10.340.10">
    <property type="match status" value="1"/>
</dbReference>
<sequence>MKLHTKKSGSLYKNLKLQTKFTITHLVIATIPMIVLAVFFYTKLYDMIIADTIRTEQNASTQTAPMIEDAVSSILRLHDQITGEEFYHQIVSSARTETLSSLADTDSADSFMETIKEATDDSLITDVKLYIDIPRTDRIFSNYPMCNTILPINNAWGTYWYGIFNGAPSLRALFCPSFYLGSYEIRHNGEMAYITKSSIIYEGERVPCYMAIYFSQDYFDSLLKDNLSSSSNVAYIINDRDSLVATSDPALSGAYHFGYDEVQEHFMSSNNFILKRVLGEDVYAGFYSIKNTDWYMVVAMPSQPMITKSITIMAGFILVYVACILIAFLIATLLSHSITNRLSAVINQMAKSRIGPPVALPDADTYDEIGDLISTYNYMTRVINQLMDEQAKAAEDLRVAEFNSLQAQINPHFLYNTMDMINWLSQQGRSQDVTSAVQKLSRFYKLTLSRKQSLSTIADELEHVSIYVQLQNMRFHDTIDFLIDIPDNLLEYSIPKLTFQPVIENCVLHGILEKDSKQGTIVLTGWLEEEDIVILISDDGVGISEEKLDDILTGHGPSGGKGSKIAVYNTHRRLQLMYGPGYGLTYSSTRGSGTEVEIRLPARYPKDGIADAKEESSPEDLLKESHFIQAMTLLSRPEINIYEIAAECGYSDTQQFFAEFKERFGYTPEEYRRQVL</sequence>
<dbReference type="InterPro" id="IPR003594">
    <property type="entry name" value="HATPase_dom"/>
</dbReference>
<keyword evidence="4" id="KW-1133">Transmembrane helix</keyword>
<dbReference type="PANTHER" id="PTHR34220:SF7">
    <property type="entry name" value="SENSOR HISTIDINE KINASE YPDA"/>
    <property type="match status" value="1"/>
</dbReference>
<dbReference type="EMBL" id="CYZU01000021">
    <property type="protein sequence ID" value="CUO51799.1"/>
    <property type="molecule type" value="Genomic_DNA"/>
</dbReference>
<dbReference type="GO" id="GO:0000155">
    <property type="term" value="F:phosphorelay sensor kinase activity"/>
    <property type="evidence" value="ECO:0007669"/>
    <property type="project" value="InterPro"/>
</dbReference>
<feature type="transmembrane region" description="Helical" evidence="4">
    <location>
        <begin position="310"/>
        <end position="334"/>
    </location>
</feature>
<dbReference type="PRINTS" id="PR00032">
    <property type="entry name" value="HTHARAC"/>
</dbReference>
<evidence type="ECO:0000256" key="2">
    <source>
        <dbReference type="ARBA" id="ARBA00023125"/>
    </source>
</evidence>
<dbReference type="PANTHER" id="PTHR34220">
    <property type="entry name" value="SENSOR HISTIDINE KINASE YPDA"/>
    <property type="match status" value="1"/>
</dbReference>
<dbReference type="InterPro" id="IPR009057">
    <property type="entry name" value="Homeodomain-like_sf"/>
</dbReference>
<dbReference type="Gene3D" id="1.10.10.60">
    <property type="entry name" value="Homeodomain-like"/>
    <property type="match status" value="1"/>
</dbReference>
<dbReference type="Pfam" id="PF12833">
    <property type="entry name" value="HTH_18"/>
    <property type="match status" value="1"/>
</dbReference>
<dbReference type="GO" id="GO:0016020">
    <property type="term" value="C:membrane"/>
    <property type="evidence" value="ECO:0007669"/>
    <property type="project" value="InterPro"/>
</dbReference>